<dbReference type="Proteomes" id="UP000271162">
    <property type="component" value="Unassembled WGS sequence"/>
</dbReference>
<reference evidence="9" key="1">
    <citation type="submission" date="2017-02" db="UniProtKB">
        <authorList>
            <consortium name="WormBaseParasite"/>
        </authorList>
    </citation>
    <scope>IDENTIFICATION</scope>
</reference>
<evidence type="ECO:0000256" key="5">
    <source>
        <dbReference type="ARBA" id="ARBA00023128"/>
    </source>
</evidence>
<gene>
    <name evidence="7" type="ORF">NBR_LOCUS17319</name>
</gene>
<comment type="similarity">
    <text evidence="2">Belongs to the mitochondrion-specific ribosomal protein mL41 family.</text>
</comment>
<dbReference type="OMA" id="APWPFVK"/>
<dbReference type="InterPro" id="IPR019189">
    <property type="entry name" value="Ribosomal_mL41"/>
</dbReference>
<comment type="subcellular location">
    <subcellularLocation>
        <location evidence="1">Mitochondrion</location>
    </subcellularLocation>
</comment>
<evidence type="ECO:0000313" key="8">
    <source>
        <dbReference type="Proteomes" id="UP000271162"/>
    </source>
</evidence>
<dbReference type="GO" id="GO:0005762">
    <property type="term" value="C:mitochondrial large ribosomal subunit"/>
    <property type="evidence" value="ECO:0007669"/>
    <property type="project" value="InterPro"/>
</dbReference>
<evidence type="ECO:0000256" key="2">
    <source>
        <dbReference type="ARBA" id="ARBA00010152"/>
    </source>
</evidence>
<proteinExistence type="inferred from homology"/>
<dbReference type="Pfam" id="PF09809">
    <property type="entry name" value="MRP-L27"/>
    <property type="match status" value="1"/>
</dbReference>
<keyword evidence="3" id="KW-0809">Transit peptide</keyword>
<sequence length="191" mass="22001">MASLVKISSRGVRSLNPINFRSPWPFVKKGENGQRKIGPFKYEKFRWPGQNREFPELSPKWHKENPEQLHGYTGANDEGYVDPVTGKFVVVKEMQAELVVPNLDGFKLKPYVSYRTDVEIEKRRRIYEAKVKEKGSKALADLYTLEEQRWPPPKMDAETLFELTYGGKIRQAYKEGKYGAVQKRAADGESS</sequence>
<dbReference type="PANTHER" id="PTHR21338">
    <property type="entry name" value="MITOCHONDRIAL RIBOSOMAL PROTEIN L41"/>
    <property type="match status" value="1"/>
</dbReference>
<dbReference type="GO" id="GO:0006412">
    <property type="term" value="P:translation"/>
    <property type="evidence" value="ECO:0007669"/>
    <property type="project" value="TreeGrafter"/>
</dbReference>
<name>A0A0N4YJZ2_NIPBR</name>
<keyword evidence="8" id="KW-1185">Reference proteome</keyword>
<evidence type="ECO:0000313" key="9">
    <source>
        <dbReference type="WBParaSite" id="NBR_0001731801-mRNA-1"/>
    </source>
</evidence>
<evidence type="ECO:0000256" key="3">
    <source>
        <dbReference type="ARBA" id="ARBA00022946"/>
    </source>
</evidence>
<keyword evidence="4" id="KW-0689">Ribosomal protein</keyword>
<evidence type="ECO:0000256" key="6">
    <source>
        <dbReference type="ARBA" id="ARBA00023274"/>
    </source>
</evidence>
<dbReference type="PANTHER" id="PTHR21338:SF0">
    <property type="entry name" value="LARGE RIBOSOMAL SUBUNIT PROTEIN ML41"/>
    <property type="match status" value="1"/>
</dbReference>
<evidence type="ECO:0000313" key="7">
    <source>
        <dbReference type="EMBL" id="VDL80933.1"/>
    </source>
</evidence>
<keyword evidence="6" id="KW-0687">Ribonucleoprotein</keyword>
<protein>
    <submittedName>
        <fullName evidence="9">39S ribosomal protein L41, mitochondrial (inferred by orthology to a C. elegans protein)</fullName>
    </submittedName>
</protein>
<dbReference type="GO" id="GO:0003735">
    <property type="term" value="F:structural constituent of ribosome"/>
    <property type="evidence" value="ECO:0007669"/>
    <property type="project" value="InterPro"/>
</dbReference>
<dbReference type="WBParaSite" id="NBR_0001731801-mRNA-1">
    <property type="protein sequence ID" value="NBR_0001731801-mRNA-1"/>
    <property type="gene ID" value="NBR_0001731801"/>
</dbReference>
<dbReference type="EMBL" id="UYSL01022689">
    <property type="protein sequence ID" value="VDL80933.1"/>
    <property type="molecule type" value="Genomic_DNA"/>
</dbReference>
<keyword evidence="5" id="KW-0496">Mitochondrion</keyword>
<accession>A0A0N4YJZ2</accession>
<organism evidence="9">
    <name type="scientific">Nippostrongylus brasiliensis</name>
    <name type="common">Rat hookworm</name>
    <dbReference type="NCBI Taxonomy" id="27835"/>
    <lineage>
        <taxon>Eukaryota</taxon>
        <taxon>Metazoa</taxon>
        <taxon>Ecdysozoa</taxon>
        <taxon>Nematoda</taxon>
        <taxon>Chromadorea</taxon>
        <taxon>Rhabditida</taxon>
        <taxon>Rhabditina</taxon>
        <taxon>Rhabditomorpha</taxon>
        <taxon>Strongyloidea</taxon>
        <taxon>Heligmosomidae</taxon>
        <taxon>Nippostrongylus</taxon>
    </lineage>
</organism>
<dbReference type="AlphaFoldDB" id="A0A0N4YJZ2"/>
<dbReference type="STRING" id="27835.A0A0N4YJZ2"/>
<evidence type="ECO:0000256" key="1">
    <source>
        <dbReference type="ARBA" id="ARBA00004173"/>
    </source>
</evidence>
<reference evidence="7 8" key="2">
    <citation type="submission" date="2018-11" db="EMBL/GenBank/DDBJ databases">
        <authorList>
            <consortium name="Pathogen Informatics"/>
        </authorList>
    </citation>
    <scope>NUCLEOTIDE SEQUENCE [LARGE SCALE GENOMIC DNA]</scope>
</reference>
<evidence type="ECO:0000256" key="4">
    <source>
        <dbReference type="ARBA" id="ARBA00022980"/>
    </source>
</evidence>